<evidence type="ECO:0000256" key="1">
    <source>
        <dbReference type="SAM" id="MobiDB-lite"/>
    </source>
</evidence>
<feature type="compositionally biased region" description="Low complexity" evidence="1">
    <location>
        <begin position="39"/>
        <end position="50"/>
    </location>
</feature>
<organism evidence="2 3">
    <name type="scientific">Scytalidium lignicola</name>
    <name type="common">Hyphomycete</name>
    <dbReference type="NCBI Taxonomy" id="5539"/>
    <lineage>
        <taxon>Eukaryota</taxon>
        <taxon>Fungi</taxon>
        <taxon>Dikarya</taxon>
        <taxon>Ascomycota</taxon>
        <taxon>Pezizomycotina</taxon>
        <taxon>Leotiomycetes</taxon>
        <taxon>Leotiomycetes incertae sedis</taxon>
        <taxon>Scytalidium</taxon>
    </lineage>
</organism>
<reference evidence="2 3" key="1">
    <citation type="submission" date="2018-05" db="EMBL/GenBank/DDBJ databases">
        <title>Draft genome sequence of Scytalidium lignicola DSM 105466, a ubiquitous saprotrophic fungus.</title>
        <authorList>
            <person name="Buettner E."/>
            <person name="Gebauer A.M."/>
            <person name="Hofrichter M."/>
            <person name="Liers C."/>
            <person name="Kellner H."/>
        </authorList>
    </citation>
    <scope>NUCLEOTIDE SEQUENCE [LARGE SCALE GENOMIC DNA]</scope>
    <source>
        <strain evidence="2 3">DSM 105466</strain>
    </source>
</reference>
<comment type="caution">
    <text evidence="2">The sequence shown here is derived from an EMBL/GenBank/DDBJ whole genome shotgun (WGS) entry which is preliminary data.</text>
</comment>
<feature type="non-terminal residue" evidence="2">
    <location>
        <position position="1"/>
    </location>
</feature>
<evidence type="ECO:0000313" key="3">
    <source>
        <dbReference type="Proteomes" id="UP000258309"/>
    </source>
</evidence>
<feature type="non-terminal residue" evidence="2">
    <location>
        <position position="92"/>
    </location>
</feature>
<protein>
    <submittedName>
        <fullName evidence="2">Uncharacterized protein</fullName>
    </submittedName>
</protein>
<proteinExistence type="predicted"/>
<feature type="region of interest" description="Disordered" evidence="1">
    <location>
        <begin position="1"/>
        <end position="56"/>
    </location>
</feature>
<dbReference type="Proteomes" id="UP000258309">
    <property type="component" value="Unassembled WGS sequence"/>
</dbReference>
<keyword evidence="3" id="KW-1185">Reference proteome</keyword>
<dbReference type="AlphaFoldDB" id="A0A3E2HLP4"/>
<dbReference type="EMBL" id="NCSJ02000022">
    <property type="protein sequence ID" value="RFU34318.1"/>
    <property type="molecule type" value="Genomic_DNA"/>
</dbReference>
<evidence type="ECO:0000313" key="2">
    <source>
        <dbReference type="EMBL" id="RFU34318.1"/>
    </source>
</evidence>
<name>A0A3E2HLP4_SCYLI</name>
<sequence>MPSLSRKSDAASIYSTSSTKPLVGSSSTSPSPLNQKSTSSKLKSFFSGLGEPPTAAYDREQALKNGGQDSKLKQEAAILGYGAGMGIGLERK</sequence>
<feature type="compositionally biased region" description="Polar residues" evidence="1">
    <location>
        <begin position="13"/>
        <end position="38"/>
    </location>
</feature>
<accession>A0A3E2HLP4</accession>
<gene>
    <name evidence="2" type="ORF">B7463_g1962</name>
</gene>